<organism evidence="10 11">
    <name type="scientific">Virgisporangium ochraceum</name>
    <dbReference type="NCBI Taxonomy" id="65505"/>
    <lineage>
        <taxon>Bacteria</taxon>
        <taxon>Bacillati</taxon>
        <taxon>Actinomycetota</taxon>
        <taxon>Actinomycetes</taxon>
        <taxon>Micromonosporales</taxon>
        <taxon>Micromonosporaceae</taxon>
        <taxon>Virgisporangium</taxon>
    </lineage>
</organism>
<evidence type="ECO:0000259" key="9">
    <source>
        <dbReference type="PROSITE" id="PS51379"/>
    </source>
</evidence>
<dbReference type="GO" id="GO:0051538">
    <property type="term" value="F:3 iron, 4 sulfur cluster binding"/>
    <property type="evidence" value="ECO:0007669"/>
    <property type="project" value="UniProtKB-KW"/>
</dbReference>
<evidence type="ECO:0000256" key="4">
    <source>
        <dbReference type="ARBA" id="ARBA00022982"/>
    </source>
</evidence>
<reference evidence="10" key="1">
    <citation type="submission" date="2021-01" db="EMBL/GenBank/DDBJ databases">
        <title>Whole genome shotgun sequence of Virgisporangium ochraceum NBRC 16418.</title>
        <authorList>
            <person name="Komaki H."/>
            <person name="Tamura T."/>
        </authorList>
    </citation>
    <scope>NUCLEOTIDE SEQUENCE</scope>
    <source>
        <strain evidence="10">NBRC 16418</strain>
    </source>
</reference>
<evidence type="ECO:0000256" key="5">
    <source>
        <dbReference type="ARBA" id="ARBA00023004"/>
    </source>
</evidence>
<dbReference type="Pfam" id="PF13370">
    <property type="entry name" value="Fer4_13"/>
    <property type="match status" value="1"/>
</dbReference>
<dbReference type="Gene3D" id="3.30.70.20">
    <property type="match status" value="1"/>
</dbReference>
<keyword evidence="3 8" id="KW-0479">Metal-binding</keyword>
<keyword evidence="6 8" id="KW-0411">Iron-sulfur</keyword>
<comment type="caution">
    <text evidence="10">The sequence shown here is derived from an EMBL/GenBank/DDBJ whole genome shotgun (WGS) entry which is preliminary data.</text>
</comment>
<gene>
    <name evidence="10" type="ORF">Voc01_087380</name>
</gene>
<dbReference type="PANTHER" id="PTHR36923">
    <property type="entry name" value="FERREDOXIN"/>
    <property type="match status" value="1"/>
</dbReference>
<accession>A0A8J4A6N8</accession>
<keyword evidence="11" id="KW-1185">Reference proteome</keyword>
<dbReference type="PROSITE" id="PS51379">
    <property type="entry name" value="4FE4S_FER_2"/>
    <property type="match status" value="1"/>
</dbReference>
<evidence type="ECO:0000313" key="10">
    <source>
        <dbReference type="EMBL" id="GIJ73821.1"/>
    </source>
</evidence>
<keyword evidence="7" id="KW-0003">3Fe-4S</keyword>
<evidence type="ECO:0000256" key="7">
    <source>
        <dbReference type="ARBA" id="ARBA00023291"/>
    </source>
</evidence>
<feature type="domain" description="4Fe-4S ferredoxin-type" evidence="9">
    <location>
        <begin position="1"/>
        <end position="29"/>
    </location>
</feature>
<dbReference type="PANTHER" id="PTHR36923:SF3">
    <property type="entry name" value="FERREDOXIN"/>
    <property type="match status" value="1"/>
</dbReference>
<evidence type="ECO:0000256" key="1">
    <source>
        <dbReference type="ARBA" id="ARBA00001927"/>
    </source>
</evidence>
<dbReference type="InterPro" id="IPR017896">
    <property type="entry name" value="4Fe4S_Fe-S-bd"/>
</dbReference>
<comment type="function">
    <text evidence="8">Ferredoxins are iron-sulfur proteins that transfer electrons in a wide variety of metabolic reactions.</text>
</comment>
<evidence type="ECO:0000256" key="2">
    <source>
        <dbReference type="ARBA" id="ARBA00022448"/>
    </source>
</evidence>
<proteinExistence type="predicted"/>
<comment type="cofactor">
    <cofactor evidence="1">
        <name>[3Fe-4S] cluster</name>
        <dbReference type="ChEBI" id="CHEBI:21137"/>
    </cofactor>
</comment>
<dbReference type="AlphaFoldDB" id="A0A8J4A6N8"/>
<evidence type="ECO:0000256" key="6">
    <source>
        <dbReference type="ARBA" id="ARBA00023014"/>
    </source>
</evidence>
<dbReference type="InterPro" id="IPR051269">
    <property type="entry name" value="Fe-S_cluster_ET"/>
</dbReference>
<dbReference type="PRINTS" id="PR00352">
    <property type="entry name" value="3FE4SFRDOXIN"/>
</dbReference>
<keyword evidence="2 8" id="KW-0813">Transport</keyword>
<dbReference type="GO" id="GO:0005506">
    <property type="term" value="F:iron ion binding"/>
    <property type="evidence" value="ECO:0007669"/>
    <property type="project" value="UniProtKB-UniRule"/>
</dbReference>
<sequence length="69" mass="7223">MRVSVNRELCIGHGECAWIAPDVFGLSDDDGAVVLLRPHPSADLHEAVLDAQHSCPGGAIEVATGSTEE</sequence>
<dbReference type="SUPFAM" id="SSF54862">
    <property type="entry name" value="4Fe-4S ferredoxins"/>
    <property type="match status" value="1"/>
</dbReference>
<dbReference type="GO" id="GO:0009055">
    <property type="term" value="F:electron transfer activity"/>
    <property type="evidence" value="ECO:0007669"/>
    <property type="project" value="UniProtKB-UniRule"/>
</dbReference>
<evidence type="ECO:0000313" key="11">
    <source>
        <dbReference type="Proteomes" id="UP000635606"/>
    </source>
</evidence>
<protein>
    <recommendedName>
        <fullName evidence="8">Ferredoxin</fullName>
    </recommendedName>
</protein>
<evidence type="ECO:0000256" key="8">
    <source>
        <dbReference type="RuleBase" id="RU368020"/>
    </source>
</evidence>
<dbReference type="EMBL" id="BOPH01000125">
    <property type="protein sequence ID" value="GIJ73821.1"/>
    <property type="molecule type" value="Genomic_DNA"/>
</dbReference>
<evidence type="ECO:0000256" key="3">
    <source>
        <dbReference type="ARBA" id="ARBA00022723"/>
    </source>
</evidence>
<name>A0A8J4A6N8_9ACTN</name>
<dbReference type="InterPro" id="IPR001080">
    <property type="entry name" value="3Fe4S_ferredoxin"/>
</dbReference>
<keyword evidence="4 8" id="KW-0249">Electron transport</keyword>
<keyword evidence="5 8" id="KW-0408">Iron</keyword>
<dbReference type="Proteomes" id="UP000635606">
    <property type="component" value="Unassembled WGS sequence"/>
</dbReference>